<keyword evidence="10" id="KW-1185">Reference proteome</keyword>
<dbReference type="InterPro" id="IPR028110">
    <property type="entry name" value="TMEM254"/>
</dbReference>
<feature type="transmembrane region" description="Helical" evidence="6">
    <location>
        <begin position="96"/>
        <end position="115"/>
    </location>
</feature>
<evidence type="ECO:0000256" key="3">
    <source>
        <dbReference type="ARBA" id="ARBA00022989"/>
    </source>
</evidence>
<protein>
    <recommendedName>
        <fullName evidence="5">Transmembrane protein 254</fullName>
    </recommendedName>
</protein>
<dbReference type="OrthoDB" id="6338610at2759"/>
<dbReference type="EMBL" id="JAHLQT010036631">
    <property type="protein sequence ID" value="KAG7157862.1"/>
    <property type="molecule type" value="Genomic_DNA"/>
</dbReference>
<dbReference type="EMBL" id="JAHLQT010022875">
    <property type="protein sequence ID" value="KAG7166081.1"/>
    <property type="molecule type" value="Genomic_DNA"/>
</dbReference>
<sequence>MSSQGRGGAHYFVLVHPCIIAFIGSGLVMMALTWKCPEVFKNEHLGLLGQFLHWLGTEHNTFMMLVFTPVMTIHVMEAVVAVYLCGTLGLTPPTTVLWVAQILVVGILSLRFLIWPLRDVQNDAKTTKRE</sequence>
<dbReference type="Pfam" id="PF14934">
    <property type="entry name" value="TMEM254"/>
    <property type="match status" value="1"/>
</dbReference>
<evidence type="ECO:0000313" key="8">
    <source>
        <dbReference type="EMBL" id="KAG7157862.1"/>
    </source>
</evidence>
<keyword evidence="2 6" id="KW-0812">Transmembrane</keyword>
<evidence type="ECO:0000256" key="1">
    <source>
        <dbReference type="ARBA" id="ARBA00004141"/>
    </source>
</evidence>
<dbReference type="PANTHER" id="PTHR34104">
    <property type="entry name" value="TRANSMEMBRANE PROTEIN 254"/>
    <property type="match status" value="1"/>
</dbReference>
<feature type="transmembrane region" description="Helical" evidence="6">
    <location>
        <begin position="12"/>
        <end position="34"/>
    </location>
</feature>
<dbReference type="Proteomes" id="UP000747542">
    <property type="component" value="Unassembled WGS sequence"/>
</dbReference>
<gene>
    <name evidence="8" type="primary">Tmem254-L6</name>
    <name evidence="7" type="synonym">Tmem254-L5</name>
    <name evidence="9" type="synonym">Tmem254-L7</name>
    <name evidence="7" type="ORF">Hamer_G028424</name>
    <name evidence="8" type="ORF">Hamer_G029190</name>
    <name evidence="9" type="ORF">Hamer_G031121</name>
</gene>
<evidence type="ECO:0000256" key="6">
    <source>
        <dbReference type="SAM" id="Phobius"/>
    </source>
</evidence>
<evidence type="ECO:0000256" key="2">
    <source>
        <dbReference type="ARBA" id="ARBA00022692"/>
    </source>
</evidence>
<organism evidence="8 10">
    <name type="scientific">Homarus americanus</name>
    <name type="common">American lobster</name>
    <dbReference type="NCBI Taxonomy" id="6706"/>
    <lineage>
        <taxon>Eukaryota</taxon>
        <taxon>Metazoa</taxon>
        <taxon>Ecdysozoa</taxon>
        <taxon>Arthropoda</taxon>
        <taxon>Crustacea</taxon>
        <taxon>Multicrustacea</taxon>
        <taxon>Malacostraca</taxon>
        <taxon>Eumalacostraca</taxon>
        <taxon>Eucarida</taxon>
        <taxon>Decapoda</taxon>
        <taxon>Pleocyemata</taxon>
        <taxon>Astacidea</taxon>
        <taxon>Nephropoidea</taxon>
        <taxon>Nephropidae</taxon>
        <taxon>Homarus</taxon>
    </lineage>
</organism>
<evidence type="ECO:0000256" key="4">
    <source>
        <dbReference type="ARBA" id="ARBA00023136"/>
    </source>
</evidence>
<comment type="caution">
    <text evidence="8">The sequence shown here is derived from an EMBL/GenBank/DDBJ whole genome shotgun (WGS) entry which is preliminary data.</text>
</comment>
<feature type="transmembrane region" description="Helical" evidence="6">
    <location>
        <begin position="62"/>
        <end position="84"/>
    </location>
</feature>
<accession>A0A8J5JGL2</accession>
<proteinExistence type="predicted"/>
<dbReference type="EMBL" id="JAHLQT010041565">
    <property type="protein sequence ID" value="KAG7155458.1"/>
    <property type="molecule type" value="Genomic_DNA"/>
</dbReference>
<dbReference type="AlphaFoldDB" id="A0A8J5JGL2"/>
<evidence type="ECO:0000313" key="7">
    <source>
        <dbReference type="EMBL" id="KAG7155458.1"/>
    </source>
</evidence>
<reference evidence="8" key="1">
    <citation type="journal article" date="2021" name="Sci. Adv.">
        <title>The American lobster genome reveals insights on longevity, neural, and immune adaptations.</title>
        <authorList>
            <person name="Polinski J.M."/>
            <person name="Zimin A.V."/>
            <person name="Clark K.F."/>
            <person name="Kohn A.B."/>
            <person name="Sadowski N."/>
            <person name="Timp W."/>
            <person name="Ptitsyn A."/>
            <person name="Khanna P."/>
            <person name="Romanova D.Y."/>
            <person name="Williams P."/>
            <person name="Greenwood S.J."/>
            <person name="Moroz L.L."/>
            <person name="Walt D.R."/>
            <person name="Bodnar A.G."/>
        </authorList>
    </citation>
    <scope>NUCLEOTIDE SEQUENCE</scope>
    <source>
        <strain evidence="8">GMGI-L3</strain>
    </source>
</reference>
<keyword evidence="3 6" id="KW-1133">Transmembrane helix</keyword>
<dbReference type="PANTHER" id="PTHR34104:SF3">
    <property type="entry name" value="TRANSMEMBRANE PROTEIN 254"/>
    <property type="match status" value="1"/>
</dbReference>
<name>A0A8J5JGL2_HOMAM</name>
<comment type="subcellular location">
    <subcellularLocation>
        <location evidence="1">Membrane</location>
        <topology evidence="1">Multi-pass membrane protein</topology>
    </subcellularLocation>
</comment>
<evidence type="ECO:0000313" key="10">
    <source>
        <dbReference type="Proteomes" id="UP000747542"/>
    </source>
</evidence>
<evidence type="ECO:0000313" key="9">
    <source>
        <dbReference type="EMBL" id="KAG7166081.1"/>
    </source>
</evidence>
<keyword evidence="4 6" id="KW-0472">Membrane</keyword>
<dbReference type="GO" id="GO:0016020">
    <property type="term" value="C:membrane"/>
    <property type="evidence" value="ECO:0007669"/>
    <property type="project" value="UniProtKB-SubCell"/>
</dbReference>
<evidence type="ECO:0000256" key="5">
    <source>
        <dbReference type="ARBA" id="ARBA00034834"/>
    </source>
</evidence>